<sequence>MLIEMEVVIRYGGRCCATSALSGPITVDASSQLKPGQLPVKLPSSSWLLAEFIAGDAIAVAFVQCRVFRRVLLLTS</sequence>
<dbReference type="AlphaFoldDB" id="F2S050"/>
<evidence type="ECO:0000313" key="1">
    <source>
        <dbReference type="EMBL" id="EGD96949.1"/>
    </source>
</evidence>
<keyword evidence="2" id="KW-1185">Reference proteome</keyword>
<reference evidence="2" key="1">
    <citation type="journal article" date="2012" name="MBio">
        <title>Comparative genome analysis of Trichophyton rubrum and related dermatophytes reveals candidate genes involved in infection.</title>
        <authorList>
            <person name="Martinez D.A."/>
            <person name="Oliver B.G."/>
            <person name="Graeser Y."/>
            <person name="Goldberg J.M."/>
            <person name="Li W."/>
            <person name="Martinez-Rossi N.M."/>
            <person name="Monod M."/>
            <person name="Shelest E."/>
            <person name="Barton R.C."/>
            <person name="Birch E."/>
            <person name="Brakhage A.A."/>
            <person name="Chen Z."/>
            <person name="Gurr S.J."/>
            <person name="Heiman D."/>
            <person name="Heitman J."/>
            <person name="Kosti I."/>
            <person name="Rossi A."/>
            <person name="Saif S."/>
            <person name="Samalova M."/>
            <person name="Saunders C.W."/>
            <person name="Shea T."/>
            <person name="Summerbell R.C."/>
            <person name="Xu J."/>
            <person name="Young S."/>
            <person name="Zeng Q."/>
            <person name="Birren B.W."/>
            <person name="Cuomo C.A."/>
            <person name="White T.C."/>
        </authorList>
    </citation>
    <scope>NUCLEOTIDE SEQUENCE [LARGE SCALE GENOMIC DNA]</scope>
    <source>
        <strain evidence="2">CBS 112818</strain>
    </source>
</reference>
<evidence type="ECO:0000313" key="2">
    <source>
        <dbReference type="Proteomes" id="UP000009172"/>
    </source>
</evidence>
<dbReference type="HOGENOM" id="CLU_2656244_0_0_1"/>
<dbReference type="EMBL" id="GG698498">
    <property type="protein sequence ID" value="EGD96949.1"/>
    <property type="molecule type" value="Genomic_DNA"/>
</dbReference>
<dbReference type="Proteomes" id="UP000009172">
    <property type="component" value="Unassembled WGS sequence"/>
</dbReference>
<protein>
    <submittedName>
        <fullName evidence="1">Uncharacterized protein</fullName>
    </submittedName>
</protein>
<accession>F2S050</accession>
<organism evidence="1 2">
    <name type="scientific">Trichophyton tonsurans (strain CBS 112818)</name>
    <name type="common">Scalp ringworm fungus</name>
    <dbReference type="NCBI Taxonomy" id="647933"/>
    <lineage>
        <taxon>Eukaryota</taxon>
        <taxon>Fungi</taxon>
        <taxon>Dikarya</taxon>
        <taxon>Ascomycota</taxon>
        <taxon>Pezizomycotina</taxon>
        <taxon>Eurotiomycetes</taxon>
        <taxon>Eurotiomycetidae</taxon>
        <taxon>Onygenales</taxon>
        <taxon>Arthrodermataceae</taxon>
        <taxon>Trichophyton</taxon>
    </lineage>
</organism>
<name>F2S050_TRIT1</name>
<gene>
    <name evidence="1" type="ORF">TESG_04373</name>
</gene>
<proteinExistence type="predicted"/>